<evidence type="ECO:0000313" key="3">
    <source>
        <dbReference type="Proteomes" id="UP000229383"/>
    </source>
</evidence>
<keyword evidence="1" id="KW-0812">Transmembrane</keyword>
<dbReference type="Proteomes" id="UP000229383">
    <property type="component" value="Unassembled WGS sequence"/>
</dbReference>
<reference evidence="3" key="1">
    <citation type="submission" date="2017-09" db="EMBL/GenBank/DDBJ databases">
        <title>Depth-based differentiation of microbial function through sediment-hosted aquifers and enrichment of novel symbionts in the deep terrestrial subsurface.</title>
        <authorList>
            <person name="Probst A.J."/>
            <person name="Ladd B."/>
            <person name="Jarett J.K."/>
            <person name="Geller-Mcgrath D.E."/>
            <person name="Sieber C.M.K."/>
            <person name="Emerson J.B."/>
            <person name="Anantharaman K."/>
            <person name="Thomas B.C."/>
            <person name="Malmstrom R."/>
            <person name="Stieglmeier M."/>
            <person name="Klingl A."/>
            <person name="Woyke T."/>
            <person name="Ryan C.M."/>
            <person name="Banfield J.F."/>
        </authorList>
    </citation>
    <scope>NUCLEOTIDE SEQUENCE [LARGE SCALE GENOMIC DNA]</scope>
</reference>
<gene>
    <name evidence="2" type="ORF">COU46_01825</name>
</gene>
<sequence>MPNQEVLNYIKESKASGASDDVIRTELIKAGWFEAEVNEALDAFSTQNPNIKPYWQSGESKRFKFMIVMIIGAFLILGGGAGAAYYFFVAKEEPMNVAELNAKDQATVQVPGNPSESTLPDEAIIVTNFSGLVPVDYSIDDDGEITFNIKNNFNDINAYILNFKIDSQEYILPLKTFIRGRTSPEPFYLSIPSAKDLNIGDKYSYSLEIVYRYLAKPEAGGGFVEDVSKGTISGIIVPLVSTPRETLIKFADALAFDNIDGASSFIIKEDLAEAVLVLKLMEPEDRIALGQFMRLGIDLPEQESLGEEVAGFIVINDPKEGTIKTPVNFKLANDMWFIGNTWFISSF</sequence>
<name>A0A2H0TFQ6_9BACT</name>
<dbReference type="AlphaFoldDB" id="A0A2H0TFQ6"/>
<organism evidence="2 3">
    <name type="scientific">Candidatus Niyogibacteria bacterium CG10_big_fil_rev_8_21_14_0_10_42_19</name>
    <dbReference type="NCBI Taxonomy" id="1974725"/>
    <lineage>
        <taxon>Bacteria</taxon>
        <taxon>Candidatus Niyogiibacteriota</taxon>
    </lineage>
</organism>
<feature type="transmembrane region" description="Helical" evidence="1">
    <location>
        <begin position="65"/>
        <end position="88"/>
    </location>
</feature>
<evidence type="ECO:0000256" key="1">
    <source>
        <dbReference type="SAM" id="Phobius"/>
    </source>
</evidence>
<dbReference type="EMBL" id="PFCN01000021">
    <property type="protein sequence ID" value="PIR70383.1"/>
    <property type="molecule type" value="Genomic_DNA"/>
</dbReference>
<protein>
    <submittedName>
        <fullName evidence="2">Uncharacterized protein</fullName>
    </submittedName>
</protein>
<accession>A0A2H0TFQ6</accession>
<keyword evidence="1" id="KW-0472">Membrane</keyword>
<keyword evidence="1" id="KW-1133">Transmembrane helix</keyword>
<proteinExistence type="predicted"/>
<evidence type="ECO:0000313" key="2">
    <source>
        <dbReference type="EMBL" id="PIR70383.1"/>
    </source>
</evidence>
<comment type="caution">
    <text evidence="2">The sequence shown here is derived from an EMBL/GenBank/DDBJ whole genome shotgun (WGS) entry which is preliminary data.</text>
</comment>